<name>A0A543FZ30_9PSEU</name>
<keyword evidence="2" id="KW-1185">Reference proteome</keyword>
<comment type="caution">
    <text evidence="1">The sequence shown here is derived from an EMBL/GenBank/DDBJ whole genome shotgun (WGS) entry which is preliminary data.</text>
</comment>
<dbReference type="Proteomes" id="UP000319818">
    <property type="component" value="Unassembled WGS sequence"/>
</dbReference>
<dbReference type="EMBL" id="VFPH01000002">
    <property type="protein sequence ID" value="TQM39092.1"/>
    <property type="molecule type" value="Genomic_DNA"/>
</dbReference>
<dbReference type="InterPro" id="IPR029068">
    <property type="entry name" value="Glyas_Bleomycin-R_OHBP_Dase"/>
</dbReference>
<dbReference type="OrthoDB" id="2453533at2"/>
<dbReference type="CDD" id="cd06587">
    <property type="entry name" value="VOC"/>
    <property type="match status" value="1"/>
</dbReference>
<dbReference type="Gene3D" id="3.10.180.10">
    <property type="entry name" value="2,3-Dihydroxybiphenyl 1,2-Dioxygenase, domain 1"/>
    <property type="match status" value="1"/>
</dbReference>
<sequence length="118" mass="12666">MPESNLASVVGVLPVTDHAKAVEWYQQWIGRAPDVEPMEGIAEWQLVENAWIQVTVDPESAGRSTVVVGVKDIDVQRSACAAAEVAVGDVNDYGFVKTAEAVDPAGNKILFVQESQEA</sequence>
<accession>A0A543FZ30</accession>
<dbReference type="SUPFAM" id="SSF54593">
    <property type="entry name" value="Glyoxalase/Bleomycin resistance protein/Dihydroxybiphenyl dioxygenase"/>
    <property type="match status" value="1"/>
</dbReference>
<evidence type="ECO:0000313" key="1">
    <source>
        <dbReference type="EMBL" id="TQM39092.1"/>
    </source>
</evidence>
<evidence type="ECO:0000313" key="2">
    <source>
        <dbReference type="Proteomes" id="UP000319818"/>
    </source>
</evidence>
<dbReference type="AlphaFoldDB" id="A0A543FZ30"/>
<evidence type="ECO:0008006" key="3">
    <source>
        <dbReference type="Google" id="ProtNLM"/>
    </source>
</evidence>
<protein>
    <recommendedName>
        <fullName evidence="3">Enzyme related to lactoylglutathione lyase</fullName>
    </recommendedName>
</protein>
<organism evidence="1 2">
    <name type="scientific">Pseudonocardia cypriaca</name>
    <dbReference type="NCBI Taxonomy" id="882449"/>
    <lineage>
        <taxon>Bacteria</taxon>
        <taxon>Bacillati</taxon>
        <taxon>Actinomycetota</taxon>
        <taxon>Actinomycetes</taxon>
        <taxon>Pseudonocardiales</taxon>
        <taxon>Pseudonocardiaceae</taxon>
        <taxon>Pseudonocardia</taxon>
    </lineage>
</organism>
<reference evidence="1 2" key="1">
    <citation type="submission" date="2019-06" db="EMBL/GenBank/DDBJ databases">
        <title>Sequencing the genomes of 1000 actinobacteria strains.</title>
        <authorList>
            <person name="Klenk H.-P."/>
        </authorList>
    </citation>
    <scope>NUCLEOTIDE SEQUENCE [LARGE SCALE GENOMIC DNA]</scope>
    <source>
        <strain evidence="1 2">DSM 45511</strain>
    </source>
</reference>
<gene>
    <name evidence="1" type="ORF">FB388_6344</name>
</gene>
<proteinExistence type="predicted"/>